<keyword evidence="3" id="KW-1185">Reference proteome</keyword>
<evidence type="ECO:0000256" key="1">
    <source>
        <dbReference type="SAM" id="MobiDB-lite"/>
    </source>
</evidence>
<gene>
    <name evidence="2" type="ORF">Nepgr_033993</name>
</gene>
<evidence type="ECO:0000313" key="2">
    <source>
        <dbReference type="EMBL" id="GMH32149.1"/>
    </source>
</evidence>
<dbReference type="Proteomes" id="UP001279734">
    <property type="component" value="Unassembled WGS sequence"/>
</dbReference>
<proteinExistence type="predicted"/>
<organism evidence="2 3">
    <name type="scientific">Nepenthes gracilis</name>
    <name type="common">Slender pitcher plant</name>
    <dbReference type="NCBI Taxonomy" id="150966"/>
    <lineage>
        <taxon>Eukaryota</taxon>
        <taxon>Viridiplantae</taxon>
        <taxon>Streptophyta</taxon>
        <taxon>Embryophyta</taxon>
        <taxon>Tracheophyta</taxon>
        <taxon>Spermatophyta</taxon>
        <taxon>Magnoliopsida</taxon>
        <taxon>eudicotyledons</taxon>
        <taxon>Gunneridae</taxon>
        <taxon>Pentapetalae</taxon>
        <taxon>Caryophyllales</taxon>
        <taxon>Nepenthaceae</taxon>
        <taxon>Nepenthes</taxon>
    </lineage>
</organism>
<accession>A0AAD3TMX9</accession>
<feature type="compositionally biased region" description="Polar residues" evidence="1">
    <location>
        <begin position="1"/>
        <end position="10"/>
    </location>
</feature>
<feature type="region of interest" description="Disordered" evidence="1">
    <location>
        <begin position="1"/>
        <end position="31"/>
    </location>
</feature>
<sequence length="142" mass="14986">MGNRAQQSSLHALRPCERAKPLPGAPSPEWAQDGCNCLAVPAPRRARPAPCLAQRRRCPARGRSHVAPGPAPGLVHRPCRSHPGPLSRPAAQAGVARLWRYSSQQVSRPARECQLPAAASVASGCVDAPEPRPRPVALPATA</sequence>
<evidence type="ECO:0000313" key="3">
    <source>
        <dbReference type="Proteomes" id="UP001279734"/>
    </source>
</evidence>
<protein>
    <submittedName>
        <fullName evidence="2">Uncharacterized protein</fullName>
    </submittedName>
</protein>
<comment type="caution">
    <text evidence="2">The sequence shown here is derived from an EMBL/GenBank/DDBJ whole genome shotgun (WGS) entry which is preliminary data.</text>
</comment>
<dbReference type="EMBL" id="BSYO01000140">
    <property type="protein sequence ID" value="GMH32149.1"/>
    <property type="molecule type" value="Genomic_DNA"/>
</dbReference>
<feature type="region of interest" description="Disordered" evidence="1">
    <location>
        <begin position="59"/>
        <end position="89"/>
    </location>
</feature>
<dbReference type="AlphaFoldDB" id="A0AAD3TMX9"/>
<name>A0AAD3TMX9_NEPGR</name>
<reference evidence="2" key="1">
    <citation type="submission" date="2023-05" db="EMBL/GenBank/DDBJ databases">
        <title>Nepenthes gracilis genome sequencing.</title>
        <authorList>
            <person name="Fukushima K."/>
        </authorList>
    </citation>
    <scope>NUCLEOTIDE SEQUENCE</scope>
    <source>
        <strain evidence="2">SING2019-196</strain>
    </source>
</reference>